<keyword evidence="3" id="KW-1185">Reference proteome</keyword>
<organism evidence="2 3">
    <name type="scientific">Pseudoroseicyclus aestuarii</name>
    <dbReference type="NCBI Taxonomy" id="1795041"/>
    <lineage>
        <taxon>Bacteria</taxon>
        <taxon>Pseudomonadati</taxon>
        <taxon>Pseudomonadota</taxon>
        <taxon>Alphaproteobacteria</taxon>
        <taxon>Rhodobacterales</taxon>
        <taxon>Paracoccaceae</taxon>
        <taxon>Pseudoroseicyclus</taxon>
    </lineage>
</organism>
<name>A0A318SYV9_9RHOB</name>
<dbReference type="GO" id="GO:0016301">
    <property type="term" value="F:kinase activity"/>
    <property type="evidence" value="ECO:0007669"/>
    <property type="project" value="UniProtKB-KW"/>
</dbReference>
<evidence type="ECO:0000313" key="3">
    <source>
        <dbReference type="Proteomes" id="UP000248311"/>
    </source>
</evidence>
<reference evidence="2 3" key="1">
    <citation type="submission" date="2018-06" db="EMBL/GenBank/DDBJ databases">
        <title>Genomic Encyclopedia of Type Strains, Phase III (KMG-III): the genomes of soil and plant-associated and newly described type strains.</title>
        <authorList>
            <person name="Whitman W."/>
        </authorList>
    </citation>
    <scope>NUCLEOTIDE SEQUENCE [LARGE SCALE GENOMIC DNA]</scope>
    <source>
        <strain evidence="2 3">CECT 9025</strain>
    </source>
</reference>
<dbReference type="OrthoDB" id="63487at2"/>
<dbReference type="PANTHER" id="PTHR43190">
    <property type="entry name" value="N-ACETYL-D-GLUCOSAMINE KINASE"/>
    <property type="match status" value="1"/>
</dbReference>
<dbReference type="InterPro" id="IPR043129">
    <property type="entry name" value="ATPase_NBD"/>
</dbReference>
<dbReference type="PANTHER" id="PTHR43190:SF3">
    <property type="entry name" value="N-ACETYL-D-GLUCOSAMINE KINASE"/>
    <property type="match status" value="1"/>
</dbReference>
<dbReference type="Gene3D" id="3.30.420.40">
    <property type="match status" value="2"/>
</dbReference>
<keyword evidence="2" id="KW-0808">Transferase</keyword>
<gene>
    <name evidence="2" type="ORF">DFP88_101277</name>
</gene>
<dbReference type="InterPro" id="IPR052519">
    <property type="entry name" value="Euk-type_GlcNAc_Kinase"/>
</dbReference>
<protein>
    <submittedName>
        <fullName evidence="2">N-acetylglucosamine kinase-like BadF-type ATPase</fullName>
    </submittedName>
</protein>
<evidence type="ECO:0000313" key="2">
    <source>
        <dbReference type="EMBL" id="PYE85609.1"/>
    </source>
</evidence>
<dbReference type="InterPro" id="IPR002731">
    <property type="entry name" value="ATPase_BadF"/>
</dbReference>
<dbReference type="AlphaFoldDB" id="A0A318SYV9"/>
<comment type="caution">
    <text evidence="2">The sequence shown here is derived from an EMBL/GenBank/DDBJ whole genome shotgun (WGS) entry which is preliminary data.</text>
</comment>
<dbReference type="SUPFAM" id="SSF53067">
    <property type="entry name" value="Actin-like ATPase domain"/>
    <property type="match status" value="2"/>
</dbReference>
<dbReference type="EMBL" id="QJTE01000001">
    <property type="protein sequence ID" value="PYE85609.1"/>
    <property type="molecule type" value="Genomic_DNA"/>
</dbReference>
<dbReference type="Pfam" id="PF01869">
    <property type="entry name" value="BcrAD_BadFG"/>
    <property type="match status" value="1"/>
</dbReference>
<dbReference type="RefSeq" id="WP_110813271.1">
    <property type="nucleotide sequence ID" value="NZ_QJTE01000001.1"/>
</dbReference>
<proteinExistence type="predicted"/>
<accession>A0A318SYV9</accession>
<keyword evidence="2" id="KW-0418">Kinase</keyword>
<feature type="domain" description="ATPase BadF/BadG/BcrA/BcrD type" evidence="1">
    <location>
        <begin position="10"/>
        <end position="263"/>
    </location>
</feature>
<sequence>MTPDALAPTLGVDIGGTASRWCLLDARDQVLARGTTPGASGRIETPAALAALEAALARIAKALPAPPCAAGFGITGAGLPPHPGIEPALTRAFGLPPARLWHASDAVLAWHAAFPRGGAGHLVISGTGSVGIGMGPEGPVVVGGRGLLLDDAGSGGWIALRALDLVLRAAEEAEAPGPLAKAIAARLGGLDRDAVYRFVYGQDRGAIGLLARDIAAAAEAGDAAALALLTRAGQELARLARATIRACGPGPVALTGGAAALHPAIGAAFAAGLPGTQIDTPSLDAPARAAGLARDLLKGQHA</sequence>
<dbReference type="Proteomes" id="UP000248311">
    <property type="component" value="Unassembled WGS sequence"/>
</dbReference>
<evidence type="ECO:0000259" key="1">
    <source>
        <dbReference type="Pfam" id="PF01869"/>
    </source>
</evidence>